<dbReference type="AlphaFoldDB" id="A0A059G0U5"/>
<evidence type="ECO:0000256" key="3">
    <source>
        <dbReference type="ARBA" id="ARBA00022679"/>
    </source>
</evidence>
<evidence type="ECO:0000256" key="1">
    <source>
        <dbReference type="ARBA" id="ARBA00006739"/>
    </source>
</evidence>
<organism evidence="5 6">
    <name type="scientific">Hyphomonas hirschiana VP5</name>
    <dbReference type="NCBI Taxonomy" id="1280951"/>
    <lineage>
        <taxon>Bacteria</taxon>
        <taxon>Pseudomonadati</taxon>
        <taxon>Pseudomonadota</taxon>
        <taxon>Alphaproteobacteria</taxon>
        <taxon>Hyphomonadales</taxon>
        <taxon>Hyphomonadaceae</taxon>
        <taxon>Hyphomonas</taxon>
    </lineage>
</organism>
<dbReference type="PATRIC" id="fig|1280951.3.peg.282"/>
<evidence type="ECO:0000313" key="5">
    <source>
        <dbReference type="EMBL" id="KCZ96294.1"/>
    </source>
</evidence>
<keyword evidence="2" id="KW-0328">Glycosyltransferase</keyword>
<dbReference type="Gene3D" id="3.90.550.10">
    <property type="entry name" value="Spore Coat Polysaccharide Biosynthesis Protein SpsA, Chain A"/>
    <property type="match status" value="1"/>
</dbReference>
<evidence type="ECO:0000256" key="2">
    <source>
        <dbReference type="ARBA" id="ARBA00022676"/>
    </source>
</evidence>
<reference evidence="5 6" key="1">
    <citation type="submission" date="2013-04" db="EMBL/GenBank/DDBJ databases">
        <title>Hyphomonas hirschiana VP5 Genome Sequencing.</title>
        <authorList>
            <person name="Lai Q."/>
            <person name="Shao Z."/>
        </authorList>
    </citation>
    <scope>NUCLEOTIDE SEQUENCE [LARGE SCALE GENOMIC DNA]</scope>
    <source>
        <strain evidence="5 6">VP5</strain>
    </source>
</reference>
<comment type="caution">
    <text evidence="5">The sequence shown here is derived from an EMBL/GenBank/DDBJ whole genome shotgun (WGS) entry which is preliminary data.</text>
</comment>
<proteinExistence type="inferred from homology"/>
<keyword evidence="6" id="KW-1185">Reference proteome</keyword>
<dbReference type="GO" id="GO:0016757">
    <property type="term" value="F:glycosyltransferase activity"/>
    <property type="evidence" value="ECO:0007669"/>
    <property type="project" value="UniProtKB-KW"/>
</dbReference>
<dbReference type="InterPro" id="IPR001173">
    <property type="entry name" value="Glyco_trans_2-like"/>
</dbReference>
<feature type="domain" description="Glycosyltransferase 2-like" evidence="4">
    <location>
        <begin position="20"/>
        <end position="177"/>
    </location>
</feature>
<keyword evidence="3 5" id="KW-0808">Transferase</keyword>
<dbReference type="CDD" id="cd00761">
    <property type="entry name" value="Glyco_tranf_GTA_type"/>
    <property type="match status" value="1"/>
</dbReference>
<dbReference type="PANTHER" id="PTHR43685">
    <property type="entry name" value="GLYCOSYLTRANSFERASE"/>
    <property type="match status" value="1"/>
</dbReference>
<protein>
    <submittedName>
        <fullName evidence="5">Glycosyl transferase group 2 family protein</fullName>
    </submittedName>
</protein>
<dbReference type="Proteomes" id="UP000025061">
    <property type="component" value="Unassembled WGS sequence"/>
</dbReference>
<dbReference type="PANTHER" id="PTHR43685:SF5">
    <property type="entry name" value="GLYCOSYLTRANSFERASE EPSE-RELATED"/>
    <property type="match status" value="1"/>
</dbReference>
<dbReference type="InterPro" id="IPR029044">
    <property type="entry name" value="Nucleotide-diphossugar_trans"/>
</dbReference>
<evidence type="ECO:0000259" key="4">
    <source>
        <dbReference type="Pfam" id="PF00535"/>
    </source>
</evidence>
<evidence type="ECO:0000313" key="6">
    <source>
        <dbReference type="Proteomes" id="UP000025061"/>
    </source>
</evidence>
<dbReference type="SUPFAM" id="SSF53448">
    <property type="entry name" value="Nucleotide-diphospho-sugar transferases"/>
    <property type="match status" value="1"/>
</dbReference>
<dbReference type="Pfam" id="PF00535">
    <property type="entry name" value="Glycos_transf_2"/>
    <property type="match status" value="1"/>
</dbReference>
<gene>
    <name evidence="5" type="ORF">HHI_01405</name>
</gene>
<dbReference type="OrthoDB" id="5291101at2"/>
<dbReference type="InterPro" id="IPR050834">
    <property type="entry name" value="Glycosyltransf_2"/>
</dbReference>
<name>A0A059G0U5_9PROT</name>
<sequence length="375" mass="41652">MPRPPKLADQAEYPMATIDILMPAYNAAATIEAAVESLRAQTVSDFRIIIIDDGSTDETPAILARLAALDPRLVVIRKENAGIVEARNTALSHAEAEFIACLDADDISLPNRLELTLNYLRAHPECIAVGGRVQHIDETGKPLPGVDQPADPEGARVDTIPARDPYIIHSTLMTRRAEVEAVGRYRHVPYSEDTDLFWRLGERGRLVILPEILTLYRVHTASVSSTLHNGRVMAVGCQLGARSAARRRAGRPDIAFSKAAYETLKKQPGLEQMVASVSVNFDEADEKHFRMAVAVKLMEMTRMRPFEPDRADCAYIRDAWQYAGRLDTENRNQFSWYLTVTAARLIRVGRLGDALALLPPRFLPIAFARFVKGQG</sequence>
<accession>A0A059G0U5</accession>
<comment type="similarity">
    <text evidence="1">Belongs to the glycosyltransferase 2 family.</text>
</comment>
<dbReference type="EMBL" id="ARYI01000001">
    <property type="protein sequence ID" value="KCZ96294.1"/>
    <property type="molecule type" value="Genomic_DNA"/>
</dbReference>